<keyword evidence="3" id="KW-0813">Transport</keyword>
<dbReference type="GO" id="GO:1901678">
    <property type="term" value="P:iron coordination entity transport"/>
    <property type="evidence" value="ECO:0007669"/>
    <property type="project" value="UniProtKB-ARBA"/>
</dbReference>
<dbReference type="Pfam" id="PF01497">
    <property type="entry name" value="Peripla_BP_2"/>
    <property type="match status" value="1"/>
</dbReference>
<feature type="domain" description="Fe/B12 periplasmic-binding" evidence="6">
    <location>
        <begin position="55"/>
        <end position="318"/>
    </location>
</feature>
<gene>
    <name evidence="7" type="ORF">KCV87_30875</name>
</gene>
<feature type="chain" id="PRO_5041348719" evidence="5">
    <location>
        <begin position="29"/>
        <end position="318"/>
    </location>
</feature>
<evidence type="ECO:0000256" key="2">
    <source>
        <dbReference type="ARBA" id="ARBA00008814"/>
    </source>
</evidence>
<reference evidence="7" key="1">
    <citation type="submission" date="2021-04" db="EMBL/GenBank/DDBJ databases">
        <title>Genomic sequence of Actinosynnema pretiosum subsp. pretiosum ATCC 31280 (C-14919).</title>
        <authorList>
            <person name="Bai L."/>
            <person name="Wang X."/>
            <person name="Xiao Y."/>
        </authorList>
    </citation>
    <scope>NUCLEOTIDE SEQUENCE</scope>
    <source>
        <strain evidence="7">ATCC 31280</strain>
    </source>
</reference>
<dbReference type="SUPFAM" id="SSF53807">
    <property type="entry name" value="Helical backbone' metal receptor"/>
    <property type="match status" value="1"/>
</dbReference>
<evidence type="ECO:0000313" key="7">
    <source>
        <dbReference type="EMBL" id="QUF03726.1"/>
    </source>
</evidence>
<name>A0AA45L5F1_9PSEU</name>
<evidence type="ECO:0000256" key="1">
    <source>
        <dbReference type="ARBA" id="ARBA00004196"/>
    </source>
</evidence>
<comment type="subcellular location">
    <subcellularLocation>
        <location evidence="1">Cell envelope</location>
    </subcellularLocation>
</comment>
<dbReference type="Proteomes" id="UP000677152">
    <property type="component" value="Chromosome"/>
</dbReference>
<dbReference type="Gene3D" id="3.40.50.1980">
    <property type="entry name" value="Nitrogenase molybdenum iron protein domain"/>
    <property type="match status" value="2"/>
</dbReference>
<evidence type="ECO:0000256" key="5">
    <source>
        <dbReference type="SAM" id="SignalP"/>
    </source>
</evidence>
<dbReference type="PANTHER" id="PTHR30532:SF1">
    <property type="entry name" value="IRON(3+)-HYDROXAMATE-BINDING PROTEIN FHUD"/>
    <property type="match status" value="1"/>
</dbReference>
<evidence type="ECO:0000259" key="6">
    <source>
        <dbReference type="PROSITE" id="PS50983"/>
    </source>
</evidence>
<sequence length="318" mass="33547">MLLLGRLRPAALLLTCVAALSACGSGTAAESPAPEGRTVDTLLGPVTVPARIDSVVVLEGRRDLDVVLSLDLPLVGHPYEEAGSLDLESPLADRLAAARDKGAKELFLSDEINLEAIAAAAPDLIVSRVDDVEPIRAELEAIAPVLAIGDQGKSTWQDDLRLVGRATGREDRAEALITDYDERVAELSATYATQLAGTTFAPVVISSEKAEVRPGRLMSTVLTDLGAKPSAAFAKAVETGKAEFGPEQLLAGFGDAGALIPLVNDPRTWEQVRGSALYQQLPAVRDGHVVRSDKQTHEGAALTALHCLDVVEQLLKTL</sequence>
<evidence type="ECO:0000313" key="8">
    <source>
        <dbReference type="Proteomes" id="UP000677152"/>
    </source>
</evidence>
<dbReference type="EMBL" id="CP073249">
    <property type="protein sequence ID" value="QUF03726.1"/>
    <property type="molecule type" value="Genomic_DNA"/>
</dbReference>
<dbReference type="InterPro" id="IPR051313">
    <property type="entry name" value="Bact_iron-sidero_bind"/>
</dbReference>
<dbReference type="PANTHER" id="PTHR30532">
    <property type="entry name" value="IRON III DICITRATE-BINDING PERIPLASMIC PROTEIN"/>
    <property type="match status" value="1"/>
</dbReference>
<feature type="signal peptide" evidence="5">
    <location>
        <begin position="1"/>
        <end position="28"/>
    </location>
</feature>
<dbReference type="PROSITE" id="PS50983">
    <property type="entry name" value="FE_B12_PBP"/>
    <property type="match status" value="1"/>
</dbReference>
<comment type="similarity">
    <text evidence="2">Belongs to the bacterial solute-binding protein 8 family.</text>
</comment>
<protein>
    <submittedName>
        <fullName evidence="7">ABC transporter substrate-binding protein</fullName>
    </submittedName>
</protein>
<dbReference type="PROSITE" id="PS51257">
    <property type="entry name" value="PROKAR_LIPOPROTEIN"/>
    <property type="match status" value="1"/>
</dbReference>
<proteinExistence type="inferred from homology"/>
<dbReference type="GO" id="GO:0030288">
    <property type="term" value="C:outer membrane-bounded periplasmic space"/>
    <property type="evidence" value="ECO:0007669"/>
    <property type="project" value="TreeGrafter"/>
</dbReference>
<keyword evidence="4 5" id="KW-0732">Signal</keyword>
<accession>A0AA45L5F1</accession>
<dbReference type="AlphaFoldDB" id="A0AA45L5F1"/>
<dbReference type="InterPro" id="IPR002491">
    <property type="entry name" value="ABC_transptr_periplasmic_BD"/>
</dbReference>
<evidence type="ECO:0000256" key="3">
    <source>
        <dbReference type="ARBA" id="ARBA00022448"/>
    </source>
</evidence>
<evidence type="ECO:0000256" key="4">
    <source>
        <dbReference type="ARBA" id="ARBA00022729"/>
    </source>
</evidence>
<organism evidence="7 8">
    <name type="scientific">Actinosynnema pretiosum subsp. pretiosum</name>
    <dbReference type="NCBI Taxonomy" id="103721"/>
    <lineage>
        <taxon>Bacteria</taxon>
        <taxon>Bacillati</taxon>
        <taxon>Actinomycetota</taxon>
        <taxon>Actinomycetes</taxon>
        <taxon>Pseudonocardiales</taxon>
        <taxon>Pseudonocardiaceae</taxon>
        <taxon>Actinosynnema</taxon>
    </lineage>
</organism>